<evidence type="ECO:0000256" key="3">
    <source>
        <dbReference type="ARBA" id="ARBA00021315"/>
    </source>
</evidence>
<evidence type="ECO:0000256" key="9">
    <source>
        <dbReference type="SAM" id="Coils"/>
    </source>
</evidence>
<evidence type="ECO:0000256" key="4">
    <source>
        <dbReference type="ARBA" id="ARBA00022741"/>
    </source>
</evidence>
<feature type="region of interest" description="Disordered" evidence="10">
    <location>
        <begin position="607"/>
        <end position="629"/>
    </location>
</feature>
<feature type="coiled-coil region" evidence="9">
    <location>
        <begin position="344"/>
        <end position="378"/>
    </location>
</feature>
<dbReference type="InterPro" id="IPR004604">
    <property type="entry name" value="DNA_recomb/repair_RecN"/>
</dbReference>
<evidence type="ECO:0000256" key="8">
    <source>
        <dbReference type="ARBA" id="ARBA00033408"/>
    </source>
</evidence>
<accession>A0A543PVW3</accession>
<sequence>MFSQMRIRGVGVIDDALLELSPGLNVLTGETGAGKTMVVSGLGLLLGERADSSLVRTGSDSALVEGVVQLPLGHPALVRAAEAGAEHDEGELVIARSIAAAGRSRAHVGGRTAPVGVLAELGEMLVAVHGQADQWRLRQGDAHREVLDDFGGRELASRRDTVGELYETWRAADREHARLVAEARERAREIDSLTASLEEIEAVNPQPGEDLALRAEDERLAHADTLRLAASQALSDLSGDEYAGEPVSSARDLIGSARSALAPGALHDEALRSLDERLHEVGTLVGELAADLTAYLDDIEIDPGRLGYVQERRATLAGLTRKYGETVDEVLDWSGRAAARLDTLVRADDRVTALEAEVAQLRDELVAASIELSQMRRLAAADFGARVSEELSHLAMGSAVVEVDVRHRLDPEGVALPDGERVRLSRLGIDEVEILLAANRGAPPRTVAKAASGGELSRVMLALEVVGADRGALEGNGGADPASSRRAGRGARAERTSPPTFVFDEVDAGVGGRAALDVGARLAALAEHSQVIVVTHLAQVAAFADRHLVVHKADDGRVTSSSVSVVAGEERLRELSRMMGGDPDSEAGLAHASDLVDQTAAVRAGRVTATAKAPRAKRARAGAARGPAA</sequence>
<dbReference type="InterPro" id="IPR003395">
    <property type="entry name" value="RecF/RecN/SMC_N"/>
</dbReference>
<proteinExistence type="inferred from homology"/>
<dbReference type="AlphaFoldDB" id="A0A543PVW3"/>
<dbReference type="Pfam" id="PF02463">
    <property type="entry name" value="SMC_N"/>
    <property type="match status" value="1"/>
</dbReference>
<dbReference type="PANTHER" id="PTHR11059">
    <property type="entry name" value="DNA REPAIR PROTEIN RECN"/>
    <property type="match status" value="1"/>
</dbReference>
<dbReference type="SUPFAM" id="SSF52540">
    <property type="entry name" value="P-loop containing nucleoside triphosphate hydrolases"/>
    <property type="match status" value="2"/>
</dbReference>
<feature type="region of interest" description="Disordered" evidence="10">
    <location>
        <begin position="473"/>
        <end position="498"/>
    </location>
</feature>
<dbReference type="GO" id="GO:0006310">
    <property type="term" value="P:DNA recombination"/>
    <property type="evidence" value="ECO:0007669"/>
    <property type="project" value="InterPro"/>
</dbReference>
<dbReference type="RefSeq" id="WP_221630509.1">
    <property type="nucleotide sequence ID" value="NZ_BAAAQC010000001.1"/>
</dbReference>
<comment type="function">
    <text evidence="1">May be involved in recombinational repair of damaged DNA.</text>
</comment>
<comment type="caution">
    <text evidence="12">The sequence shown here is derived from an EMBL/GenBank/DDBJ whole genome shotgun (WGS) entry which is preliminary data.</text>
</comment>
<keyword evidence="4" id="KW-0547">Nucleotide-binding</keyword>
<dbReference type="InterPro" id="IPR027417">
    <property type="entry name" value="P-loop_NTPase"/>
</dbReference>
<reference evidence="12 13" key="1">
    <citation type="submission" date="2019-06" db="EMBL/GenBank/DDBJ databases">
        <title>Sequencing the genomes of 1000 actinobacteria strains.</title>
        <authorList>
            <person name="Klenk H.-P."/>
        </authorList>
    </citation>
    <scope>NUCLEOTIDE SEQUENCE [LARGE SCALE GENOMIC DNA]</scope>
    <source>
        <strain evidence="12 13">DSM 21776</strain>
    </source>
</reference>
<feature type="domain" description="RecF/RecN/SMC N-terminal" evidence="11">
    <location>
        <begin position="15"/>
        <end position="556"/>
    </location>
</feature>
<dbReference type="GO" id="GO:0043590">
    <property type="term" value="C:bacterial nucleoid"/>
    <property type="evidence" value="ECO:0007669"/>
    <property type="project" value="TreeGrafter"/>
</dbReference>
<evidence type="ECO:0000259" key="11">
    <source>
        <dbReference type="Pfam" id="PF02463"/>
    </source>
</evidence>
<keyword evidence="5" id="KW-0227">DNA damage</keyword>
<evidence type="ECO:0000313" key="13">
    <source>
        <dbReference type="Proteomes" id="UP000320085"/>
    </source>
</evidence>
<dbReference type="EMBL" id="VFQF01000001">
    <property type="protein sequence ID" value="TQN48219.1"/>
    <property type="molecule type" value="Genomic_DNA"/>
</dbReference>
<dbReference type="GO" id="GO:0009432">
    <property type="term" value="P:SOS response"/>
    <property type="evidence" value="ECO:0007669"/>
    <property type="project" value="TreeGrafter"/>
</dbReference>
<name>A0A543PVW3_9MICO</name>
<dbReference type="GO" id="GO:0005524">
    <property type="term" value="F:ATP binding"/>
    <property type="evidence" value="ECO:0007669"/>
    <property type="project" value="UniProtKB-KW"/>
</dbReference>
<dbReference type="Gene3D" id="3.40.50.300">
    <property type="entry name" value="P-loop containing nucleotide triphosphate hydrolases"/>
    <property type="match status" value="2"/>
</dbReference>
<dbReference type="GO" id="GO:0006281">
    <property type="term" value="P:DNA repair"/>
    <property type="evidence" value="ECO:0007669"/>
    <property type="project" value="UniProtKB-KW"/>
</dbReference>
<evidence type="ECO:0000256" key="2">
    <source>
        <dbReference type="ARBA" id="ARBA00009441"/>
    </source>
</evidence>
<evidence type="ECO:0000256" key="5">
    <source>
        <dbReference type="ARBA" id="ARBA00022763"/>
    </source>
</evidence>
<organism evidence="12 13">
    <name type="scientific">Humibacillus xanthopallidus</name>
    <dbReference type="NCBI Taxonomy" id="412689"/>
    <lineage>
        <taxon>Bacteria</taxon>
        <taxon>Bacillati</taxon>
        <taxon>Actinomycetota</taxon>
        <taxon>Actinomycetes</taxon>
        <taxon>Micrococcales</taxon>
        <taxon>Intrasporangiaceae</taxon>
        <taxon>Humibacillus</taxon>
    </lineage>
</organism>
<evidence type="ECO:0000256" key="7">
    <source>
        <dbReference type="ARBA" id="ARBA00023204"/>
    </source>
</evidence>
<evidence type="ECO:0000256" key="6">
    <source>
        <dbReference type="ARBA" id="ARBA00022840"/>
    </source>
</evidence>
<gene>
    <name evidence="12" type="ORF">FHX52_1345</name>
</gene>
<keyword evidence="9" id="KW-0175">Coiled coil</keyword>
<keyword evidence="7" id="KW-0234">DNA repair</keyword>
<protein>
    <recommendedName>
        <fullName evidence="3">DNA repair protein RecN</fullName>
    </recommendedName>
    <alternativeName>
        <fullName evidence="8">Recombination protein N</fullName>
    </alternativeName>
</protein>
<dbReference type="PANTHER" id="PTHR11059:SF0">
    <property type="entry name" value="DNA REPAIR PROTEIN RECN"/>
    <property type="match status" value="1"/>
</dbReference>
<evidence type="ECO:0000256" key="10">
    <source>
        <dbReference type="SAM" id="MobiDB-lite"/>
    </source>
</evidence>
<evidence type="ECO:0000256" key="1">
    <source>
        <dbReference type="ARBA" id="ARBA00003618"/>
    </source>
</evidence>
<dbReference type="Proteomes" id="UP000320085">
    <property type="component" value="Unassembled WGS sequence"/>
</dbReference>
<evidence type="ECO:0000313" key="12">
    <source>
        <dbReference type="EMBL" id="TQN48219.1"/>
    </source>
</evidence>
<keyword evidence="6" id="KW-0067">ATP-binding</keyword>
<comment type="similarity">
    <text evidence="2">Belongs to the RecN family.</text>
</comment>